<dbReference type="PROSITE" id="PS51037">
    <property type="entry name" value="YEATS"/>
    <property type="match status" value="1"/>
</dbReference>
<dbReference type="PROSITE" id="PS50104">
    <property type="entry name" value="TIR"/>
    <property type="match status" value="1"/>
</dbReference>
<evidence type="ECO:0000313" key="5">
    <source>
        <dbReference type="Proteomes" id="UP000637383"/>
    </source>
</evidence>
<gene>
    <name evidence="4" type="ORF">H6H03_33110</name>
</gene>
<dbReference type="Gene3D" id="3.40.50.10140">
    <property type="entry name" value="Toll/interleukin-1 receptor homology (TIR) domain"/>
    <property type="match status" value="1"/>
</dbReference>
<dbReference type="Gene3D" id="2.60.40.1970">
    <property type="entry name" value="YEATS domain"/>
    <property type="match status" value="1"/>
</dbReference>
<dbReference type="InterPro" id="IPR055129">
    <property type="entry name" value="YEATS_dom"/>
</dbReference>
<dbReference type="InterPro" id="IPR038704">
    <property type="entry name" value="YEAST_sf"/>
</dbReference>
<protein>
    <submittedName>
        <fullName evidence="4">TIR domain-containing protein</fullName>
    </submittedName>
</protein>
<dbReference type="InterPro" id="IPR035897">
    <property type="entry name" value="Toll_tir_struct_dom_sf"/>
</dbReference>
<feature type="compositionally biased region" description="Low complexity" evidence="1">
    <location>
        <begin position="219"/>
        <end position="238"/>
    </location>
</feature>
<organism evidence="4 5">
    <name type="scientific">Nostoc paludosum FACHB-159</name>
    <dbReference type="NCBI Taxonomy" id="2692908"/>
    <lineage>
        <taxon>Bacteria</taxon>
        <taxon>Bacillati</taxon>
        <taxon>Cyanobacteriota</taxon>
        <taxon>Cyanophyceae</taxon>
        <taxon>Nostocales</taxon>
        <taxon>Nostocaceae</taxon>
        <taxon>Nostoc</taxon>
    </lineage>
</organism>
<feature type="domain" description="YEATS" evidence="3">
    <location>
        <begin position="255"/>
        <end position="360"/>
    </location>
</feature>
<evidence type="ECO:0000313" key="4">
    <source>
        <dbReference type="EMBL" id="MBD2738661.1"/>
    </source>
</evidence>
<feature type="compositionally biased region" description="Low complexity" evidence="1">
    <location>
        <begin position="197"/>
        <end position="209"/>
    </location>
</feature>
<evidence type="ECO:0000259" key="3">
    <source>
        <dbReference type="PROSITE" id="PS51037"/>
    </source>
</evidence>
<feature type="region of interest" description="Disordered" evidence="1">
    <location>
        <begin position="194"/>
        <end position="246"/>
    </location>
</feature>
<accession>A0ABR8KIS2</accession>
<feature type="domain" description="TIR" evidence="2">
    <location>
        <begin position="3"/>
        <end position="132"/>
    </location>
</feature>
<evidence type="ECO:0000259" key="2">
    <source>
        <dbReference type="PROSITE" id="PS50104"/>
    </source>
</evidence>
<keyword evidence="5" id="KW-1185">Reference proteome</keyword>
<dbReference type="RefSeq" id="WP_190959184.1">
    <property type="nucleotide sequence ID" value="NZ_JACJTU010000055.1"/>
</dbReference>
<dbReference type="SUPFAM" id="SSF52200">
    <property type="entry name" value="Toll/Interleukin receptor TIR domain"/>
    <property type="match status" value="1"/>
</dbReference>
<name>A0ABR8KIS2_9NOSO</name>
<dbReference type="Pfam" id="PF20305">
    <property type="entry name" value="pYEATS"/>
    <property type="match status" value="1"/>
</dbReference>
<sequence>MSSNPEASICLFSSVEDQSFADDLERVLSSFGIRVWRAERDSKAGRTIFHEQERKLEDAECIIILWSNKSAQSDTLREIAGKARDRHALIPVLIEQNVLEPRESYGLPTENLSDWNRRTNDHSGIRRLRKKIDELKSNNQIKPQNSNYNNLIKQLKPEHWISIIGLIITAILGITSNEWIRCSLGVDKSSCIKNKGSSSKPTITSTPKHTSGKVQPDVTLSSNTSTTPTPTPRFTTTPIQPDVTLSSNTSIEPIQSSFCSRSFNFVQSQTTPFSGRYNNDGQPLYIFEIWMTETEDVRQQVNYVQYQLHPTFDQPFQIRNDPSDGFKLSGYAWDGFRIPITINCKDNTSRQQLIDLIITR</sequence>
<reference evidence="4 5" key="1">
    <citation type="journal article" date="2020" name="ISME J.">
        <title>Comparative genomics reveals insights into cyanobacterial evolution and habitat adaptation.</title>
        <authorList>
            <person name="Chen M.Y."/>
            <person name="Teng W.K."/>
            <person name="Zhao L."/>
            <person name="Hu C.X."/>
            <person name="Zhou Y.K."/>
            <person name="Han B.P."/>
            <person name="Song L.R."/>
            <person name="Shu W.S."/>
        </authorList>
    </citation>
    <scope>NUCLEOTIDE SEQUENCE [LARGE SCALE GENOMIC DNA]</scope>
    <source>
        <strain evidence="4 5">FACHB-159</strain>
    </source>
</reference>
<dbReference type="Proteomes" id="UP000637383">
    <property type="component" value="Unassembled WGS sequence"/>
</dbReference>
<proteinExistence type="predicted"/>
<dbReference type="EMBL" id="JACJTU010000055">
    <property type="protein sequence ID" value="MBD2738661.1"/>
    <property type="molecule type" value="Genomic_DNA"/>
</dbReference>
<dbReference type="InterPro" id="IPR046888">
    <property type="entry name" value="pYEATS"/>
</dbReference>
<evidence type="ECO:0000256" key="1">
    <source>
        <dbReference type="SAM" id="MobiDB-lite"/>
    </source>
</evidence>
<comment type="caution">
    <text evidence="4">The sequence shown here is derived from an EMBL/GenBank/DDBJ whole genome shotgun (WGS) entry which is preliminary data.</text>
</comment>
<dbReference type="Pfam" id="PF13676">
    <property type="entry name" value="TIR_2"/>
    <property type="match status" value="1"/>
</dbReference>
<dbReference type="InterPro" id="IPR000157">
    <property type="entry name" value="TIR_dom"/>
</dbReference>